<organism evidence="2 3">
    <name type="scientific">Hirsutella minnesotensis 3608</name>
    <dbReference type="NCBI Taxonomy" id="1043627"/>
    <lineage>
        <taxon>Eukaryota</taxon>
        <taxon>Fungi</taxon>
        <taxon>Dikarya</taxon>
        <taxon>Ascomycota</taxon>
        <taxon>Pezizomycotina</taxon>
        <taxon>Sordariomycetes</taxon>
        <taxon>Hypocreomycetidae</taxon>
        <taxon>Hypocreales</taxon>
        <taxon>Ophiocordycipitaceae</taxon>
        <taxon>Hirsutella</taxon>
    </lineage>
</organism>
<evidence type="ECO:0000313" key="2">
    <source>
        <dbReference type="EMBL" id="KJZ73309.1"/>
    </source>
</evidence>
<dbReference type="AlphaFoldDB" id="A0A0F8A4B9"/>
<accession>A0A0F8A4B9</accession>
<feature type="region of interest" description="Disordered" evidence="1">
    <location>
        <begin position="69"/>
        <end position="165"/>
    </location>
</feature>
<feature type="compositionally biased region" description="Polar residues" evidence="1">
    <location>
        <begin position="73"/>
        <end position="84"/>
    </location>
</feature>
<protein>
    <submittedName>
        <fullName evidence="2">Uncharacterized protein</fullName>
    </submittedName>
</protein>
<feature type="compositionally biased region" description="Basic and acidic residues" evidence="1">
    <location>
        <begin position="107"/>
        <end position="125"/>
    </location>
</feature>
<dbReference type="Proteomes" id="UP000054481">
    <property type="component" value="Unassembled WGS sequence"/>
</dbReference>
<feature type="compositionally biased region" description="Basic and acidic residues" evidence="1">
    <location>
        <begin position="87"/>
        <end position="96"/>
    </location>
</feature>
<gene>
    <name evidence="2" type="ORF">HIM_07313</name>
</gene>
<sequence>MDGRIGTGLAMIPKGQQEKWLRAGFALFYRDAIREDDILEAECQERVDEYDEMRAKIEQMCCKRWPSIGDSIDSLTDAESSPGTPSRRREVREHPYRKGRSRCLARTRRDTPDVKDASQARERHPGHTSPYSLPIGERDTKSPVSAAPFDEMDPTTHSERGFRPS</sequence>
<dbReference type="EMBL" id="KQ030536">
    <property type="protein sequence ID" value="KJZ73309.1"/>
    <property type="molecule type" value="Genomic_DNA"/>
</dbReference>
<reference evidence="2 3" key="1">
    <citation type="journal article" date="2014" name="Genome Biol. Evol.">
        <title>Comparative genomics and transcriptomics analyses reveal divergent lifestyle features of nematode endoparasitic fungus Hirsutella minnesotensis.</title>
        <authorList>
            <person name="Lai Y."/>
            <person name="Liu K."/>
            <person name="Zhang X."/>
            <person name="Zhang X."/>
            <person name="Li K."/>
            <person name="Wang N."/>
            <person name="Shu C."/>
            <person name="Wu Y."/>
            <person name="Wang C."/>
            <person name="Bushley K.E."/>
            <person name="Xiang M."/>
            <person name="Liu X."/>
        </authorList>
    </citation>
    <scope>NUCLEOTIDE SEQUENCE [LARGE SCALE GENOMIC DNA]</scope>
    <source>
        <strain evidence="2 3">3608</strain>
    </source>
</reference>
<feature type="compositionally biased region" description="Basic residues" evidence="1">
    <location>
        <begin position="97"/>
        <end position="106"/>
    </location>
</feature>
<name>A0A0F8A4B9_9HYPO</name>
<feature type="compositionally biased region" description="Basic and acidic residues" evidence="1">
    <location>
        <begin position="154"/>
        <end position="165"/>
    </location>
</feature>
<evidence type="ECO:0000313" key="3">
    <source>
        <dbReference type="Proteomes" id="UP000054481"/>
    </source>
</evidence>
<proteinExistence type="predicted"/>
<evidence type="ECO:0000256" key="1">
    <source>
        <dbReference type="SAM" id="MobiDB-lite"/>
    </source>
</evidence>
<keyword evidence="3" id="KW-1185">Reference proteome</keyword>